<evidence type="ECO:0000256" key="5">
    <source>
        <dbReference type="ARBA" id="ARBA00022842"/>
    </source>
</evidence>
<dbReference type="SUPFAM" id="SSF52540">
    <property type="entry name" value="P-loop containing nucleoside triphosphate hydrolases"/>
    <property type="match status" value="1"/>
</dbReference>
<dbReference type="GO" id="GO:0005524">
    <property type="term" value="F:ATP binding"/>
    <property type="evidence" value="ECO:0007669"/>
    <property type="project" value="UniProtKB-UniRule"/>
</dbReference>
<sequence length="471" mass="48919">MLNGSPHTPESIPRIVVAGTHSGAGKTTVATGLMAAFAARGLEVAPFKVGPDFIDPSYHGLATGRPGRNLDAFLSGEKLLGPLFRHGCSGSDLAVVEGVMGLFDGRTGAGDFASTAHVAKRLGAPVLLVVDAGAMARSAAALVHGYATFDPEVEVAGVILNRVGSARHEAMLREAIEPLGVPVTGVLGREPSVATPDRHLGLIPVAERRAEAEGAVRRLGDFVGGACDLAAIERLARSAGPLGGEAWSPETPVGEGSGEGDVRVAVATGPAFSFLYRENLELLWAAGAETVFFDPTSDERLPEGTDALYLGGGFPEAYAEALAENEPMKRAVRLFAASGRPVVAECGGLMYLCRDLDGEAMCGVVGASARMSGRLTLGYREAVALSDSPLAERGETVRGHEFHYSAVESAGEDAPAWRLDGERDEGFVSGPEGNVVASYLHTHWAATPGFAARFVGAARRVRGRGRAGARS</sequence>
<organism evidence="10 12">
    <name type="scientific">Rubrobacter radiotolerans</name>
    <name type="common">Arthrobacter radiotolerans</name>
    <dbReference type="NCBI Taxonomy" id="42256"/>
    <lineage>
        <taxon>Bacteria</taxon>
        <taxon>Bacillati</taxon>
        <taxon>Actinomycetota</taxon>
        <taxon>Rubrobacteria</taxon>
        <taxon>Rubrobacterales</taxon>
        <taxon>Rubrobacteraceae</taxon>
        <taxon>Rubrobacter</taxon>
    </lineage>
</organism>
<dbReference type="CDD" id="cd03130">
    <property type="entry name" value="GATase1_CobB"/>
    <property type="match status" value="1"/>
</dbReference>
<dbReference type="AlphaFoldDB" id="A0A023X234"/>
<protein>
    <recommendedName>
        <fullName evidence="7">Hydrogenobyrinate a,c-diamide synthase</fullName>
        <ecNumber evidence="7">6.3.5.9</ecNumber>
    </recommendedName>
    <alternativeName>
        <fullName evidence="7">Hydrogenobyrinic acid a,c-diamide synthase</fullName>
    </alternativeName>
</protein>
<evidence type="ECO:0000256" key="7">
    <source>
        <dbReference type="HAMAP-Rule" id="MF_00027"/>
    </source>
</evidence>
<keyword evidence="2 7" id="KW-0436">Ligase</keyword>
<dbReference type="RefSeq" id="WP_232226595.1">
    <property type="nucleotide sequence ID" value="NZ_CP007514.1"/>
</dbReference>
<dbReference type="InterPro" id="IPR011698">
    <property type="entry name" value="GATase_3"/>
</dbReference>
<dbReference type="Gene3D" id="3.40.50.300">
    <property type="entry name" value="P-loop containing nucleotide triphosphate hydrolases"/>
    <property type="match status" value="2"/>
</dbReference>
<dbReference type="KEGG" id="rrd:RradSPS_0816"/>
<dbReference type="Pfam" id="PF07685">
    <property type="entry name" value="GATase_3"/>
    <property type="match status" value="1"/>
</dbReference>
<comment type="similarity">
    <text evidence="7">Belongs to the CobB/CbiA family.</text>
</comment>
<dbReference type="Proteomes" id="UP001281130">
    <property type="component" value="Unassembled WGS sequence"/>
</dbReference>
<evidence type="ECO:0000256" key="3">
    <source>
        <dbReference type="ARBA" id="ARBA00022741"/>
    </source>
</evidence>
<evidence type="ECO:0000259" key="9">
    <source>
        <dbReference type="Pfam" id="PF07685"/>
    </source>
</evidence>
<feature type="site" description="Increases nucleophilicity of active site Cys" evidence="7">
    <location>
        <position position="441"/>
    </location>
</feature>
<dbReference type="Gene3D" id="3.40.50.880">
    <property type="match status" value="1"/>
</dbReference>
<keyword evidence="7" id="KW-0169">Cobalamin biosynthesis</keyword>
<evidence type="ECO:0000313" key="10">
    <source>
        <dbReference type="EMBL" id="AHY46099.1"/>
    </source>
</evidence>
<dbReference type="eggNOG" id="COG1797">
    <property type="taxonomic scope" value="Bacteria"/>
</dbReference>
<comment type="cofactor">
    <cofactor evidence="1 7">
        <name>Mg(2+)</name>
        <dbReference type="ChEBI" id="CHEBI:18420"/>
    </cofactor>
</comment>
<comment type="domain">
    <text evidence="7">Comprises of two domains. The C-terminal domain contains the binding site for glutamine and catalyzes the hydrolysis of this substrate to glutamate and ammonia. The N-terminal domain is anticipated to bind ATP and hydrogenobyrinate and catalyzes the ultimate synthesis of the diamide product. The ammonia produced via the glutaminase domain is probably translocated to the adjacent domain via a molecular tunnel, where it reacts with an activated intermediate.</text>
</comment>
<dbReference type="InterPro" id="IPR027417">
    <property type="entry name" value="P-loop_NTPase"/>
</dbReference>
<dbReference type="PATRIC" id="fig|42256.3.peg.827"/>
<comment type="pathway">
    <text evidence="7">Cofactor biosynthesis; adenosylcobalamin biosynthesis; cob(II)yrinate a,c-diamide from precorrin-2 (aerobic route): step 9/10.</text>
</comment>
<comment type="miscellaneous">
    <text evidence="7">The a and c carboxylates of hydrogenobyrinate are activated for nucleophilic attack via formation of a phosphorylated intermediate by ATP. CobB catalyzes first the amidation of the c-carboxylate, and then that of the a-carboxylate.</text>
</comment>
<comment type="catalytic activity">
    <reaction evidence="7">
        <text>hydrogenobyrinate + 2 L-glutamine + 2 ATP + 2 H2O = hydrogenobyrinate a,c-diamide + 2 L-glutamate + 2 ADP + 2 phosphate + 2 H(+)</text>
        <dbReference type="Rhea" id="RHEA:12544"/>
        <dbReference type="ChEBI" id="CHEBI:15377"/>
        <dbReference type="ChEBI" id="CHEBI:15378"/>
        <dbReference type="ChEBI" id="CHEBI:29985"/>
        <dbReference type="ChEBI" id="CHEBI:30616"/>
        <dbReference type="ChEBI" id="CHEBI:43474"/>
        <dbReference type="ChEBI" id="CHEBI:58359"/>
        <dbReference type="ChEBI" id="CHEBI:77873"/>
        <dbReference type="ChEBI" id="CHEBI:77874"/>
        <dbReference type="ChEBI" id="CHEBI:456216"/>
        <dbReference type="EC" id="6.3.5.9"/>
    </reaction>
</comment>
<dbReference type="SUPFAM" id="SSF52317">
    <property type="entry name" value="Class I glutamine amidotransferase-like"/>
    <property type="match status" value="1"/>
</dbReference>
<reference evidence="10 12" key="1">
    <citation type="submission" date="2014-03" db="EMBL/GenBank/DDBJ databases">
        <title>Complete genome sequence of the Radio-Resistant Rubrobacter radiotolerans RSPS-4.</title>
        <authorList>
            <person name="Egas C.C."/>
            <person name="Barroso C.C."/>
            <person name="Froufe H.J.C."/>
            <person name="Pacheco J.J."/>
            <person name="Albuquerque L.L."/>
            <person name="da Costa M.M.S."/>
        </authorList>
    </citation>
    <scope>NUCLEOTIDE SEQUENCE [LARGE SCALE GENOMIC DNA]</scope>
    <source>
        <strain evidence="10 12">RSPS-4</strain>
    </source>
</reference>
<keyword evidence="3 7" id="KW-0547">Nucleotide-binding</keyword>
<dbReference type="InterPro" id="IPR002586">
    <property type="entry name" value="CobQ/CobB/MinD/ParA_Nub-bd_dom"/>
</dbReference>
<dbReference type="UniPathway" id="UPA00148">
    <property type="reaction ID" value="UER00220"/>
</dbReference>
<feature type="domain" description="CobB/CobQ-like glutamine amidotransferase" evidence="9">
    <location>
        <begin position="263"/>
        <end position="446"/>
    </location>
</feature>
<dbReference type="HOGENOM" id="CLU_022752_1_1_11"/>
<evidence type="ECO:0000256" key="4">
    <source>
        <dbReference type="ARBA" id="ARBA00022840"/>
    </source>
</evidence>
<dbReference type="CDD" id="cd05388">
    <property type="entry name" value="CobB_N"/>
    <property type="match status" value="1"/>
</dbReference>
<dbReference type="STRING" id="42256.RradSPS_0816"/>
<dbReference type="InterPro" id="IPR029062">
    <property type="entry name" value="Class_I_gatase-like"/>
</dbReference>
<evidence type="ECO:0000256" key="1">
    <source>
        <dbReference type="ARBA" id="ARBA00001946"/>
    </source>
</evidence>
<dbReference type="Pfam" id="PF01656">
    <property type="entry name" value="CbiA"/>
    <property type="match status" value="1"/>
</dbReference>
<proteinExistence type="inferred from homology"/>
<evidence type="ECO:0000313" key="11">
    <source>
        <dbReference type="EMBL" id="MDX5893509.1"/>
    </source>
</evidence>
<feature type="active site" description="Nucleophile" evidence="7">
    <location>
        <position position="346"/>
    </location>
</feature>
<dbReference type="EMBL" id="JAWXXX010000001">
    <property type="protein sequence ID" value="MDX5893509.1"/>
    <property type="molecule type" value="Genomic_DNA"/>
</dbReference>
<dbReference type="GO" id="GO:0009236">
    <property type="term" value="P:cobalamin biosynthetic process"/>
    <property type="evidence" value="ECO:0007669"/>
    <property type="project" value="UniProtKB-UniRule"/>
</dbReference>
<dbReference type="HAMAP" id="MF_00027">
    <property type="entry name" value="CobB_CbiA"/>
    <property type="match status" value="1"/>
</dbReference>
<reference evidence="11" key="2">
    <citation type="submission" date="2023-11" db="EMBL/GenBank/DDBJ databases">
        <title>MicrobeMod: A computational toolkit for identifying prokaryotic methylation and restriction-modification with nanopore sequencing.</title>
        <authorList>
            <person name="Crits-Christoph A."/>
            <person name="Kang S.C."/>
            <person name="Lee H."/>
            <person name="Ostrov N."/>
        </authorList>
    </citation>
    <scope>NUCLEOTIDE SEQUENCE</scope>
    <source>
        <strain evidence="11">ATCC 51242</strain>
    </source>
</reference>
<dbReference type="Proteomes" id="UP000025229">
    <property type="component" value="Chromosome"/>
</dbReference>
<keyword evidence="4 7" id="KW-0067">ATP-binding</keyword>
<comment type="function">
    <text evidence="7">Catalyzes the ATP-dependent amidation of the two carboxylate groups at positions a and c of hydrogenobyrinate, using either L-glutamine or ammonia as the nitrogen source.</text>
</comment>
<gene>
    <name evidence="7" type="primary">cobB</name>
    <name evidence="10" type="ORF">RradSPS_0816</name>
    <name evidence="11" type="ORF">SIL72_05640</name>
</gene>
<dbReference type="GO" id="GO:0043802">
    <property type="term" value="F:hydrogenobyrinic acid a,c-diamide synthase (glutamine-hydrolysing) activity"/>
    <property type="evidence" value="ECO:0007669"/>
    <property type="project" value="UniProtKB-UniRule"/>
</dbReference>
<accession>A0A023X234</accession>
<evidence type="ECO:0000259" key="8">
    <source>
        <dbReference type="Pfam" id="PF01656"/>
    </source>
</evidence>
<keyword evidence="5 7" id="KW-0460">Magnesium</keyword>
<dbReference type="EMBL" id="CP007514">
    <property type="protein sequence ID" value="AHY46099.1"/>
    <property type="molecule type" value="Genomic_DNA"/>
</dbReference>
<dbReference type="PANTHER" id="PTHR43873">
    <property type="entry name" value="COBYRINATE A,C-DIAMIDE SYNTHASE"/>
    <property type="match status" value="1"/>
</dbReference>
<evidence type="ECO:0000256" key="6">
    <source>
        <dbReference type="ARBA" id="ARBA00022962"/>
    </source>
</evidence>
<dbReference type="InterPro" id="IPR004484">
    <property type="entry name" value="CbiA/CobB_synth"/>
</dbReference>
<dbReference type="PROSITE" id="PS51274">
    <property type="entry name" value="GATASE_COBBQ"/>
    <property type="match status" value="1"/>
</dbReference>
<feature type="domain" description="CobQ/CobB/MinD/ParA nucleotide binding" evidence="8">
    <location>
        <begin position="15"/>
        <end position="199"/>
    </location>
</feature>
<evidence type="ECO:0000256" key="2">
    <source>
        <dbReference type="ARBA" id="ARBA00022598"/>
    </source>
</evidence>
<dbReference type="NCBIfam" id="NF002204">
    <property type="entry name" value="PRK01077.1"/>
    <property type="match status" value="1"/>
</dbReference>
<dbReference type="GO" id="GO:0042242">
    <property type="term" value="F:cobyrinic acid a,c-diamide synthase activity"/>
    <property type="evidence" value="ECO:0007669"/>
    <property type="project" value="InterPro"/>
</dbReference>
<dbReference type="NCBIfam" id="TIGR00379">
    <property type="entry name" value="cobB"/>
    <property type="match status" value="1"/>
</dbReference>
<dbReference type="EC" id="6.3.5.9" evidence="7"/>
<dbReference type="PANTHER" id="PTHR43873:SF1">
    <property type="entry name" value="COBYRINATE A,C-DIAMIDE SYNTHASE"/>
    <property type="match status" value="1"/>
</dbReference>
<keyword evidence="6 7" id="KW-0315">Glutamine amidotransferase</keyword>
<name>A0A023X234_RUBRA</name>
<keyword evidence="12" id="KW-1185">Reference proteome</keyword>
<evidence type="ECO:0000313" key="12">
    <source>
        <dbReference type="Proteomes" id="UP000025229"/>
    </source>
</evidence>